<comment type="caution">
    <text evidence="1">The sequence shown here is derived from an EMBL/GenBank/DDBJ whole genome shotgun (WGS) entry which is preliminary data.</text>
</comment>
<accession>A0A7X1FBH6</accession>
<evidence type="ECO:0000313" key="1">
    <source>
        <dbReference type="EMBL" id="MBC2653679.1"/>
    </source>
</evidence>
<dbReference type="Proteomes" id="UP000520156">
    <property type="component" value="Unassembled WGS sequence"/>
</dbReference>
<protein>
    <submittedName>
        <fullName evidence="1">Uncharacterized protein</fullName>
    </submittedName>
</protein>
<dbReference type="EMBL" id="JACLAU010000070">
    <property type="protein sequence ID" value="MBC2653679.1"/>
    <property type="molecule type" value="Genomic_DNA"/>
</dbReference>
<proteinExistence type="predicted"/>
<dbReference type="RefSeq" id="WP_185685051.1">
    <property type="nucleotide sequence ID" value="NZ_JACLAU010000070.1"/>
</dbReference>
<sequence length="155" mass="17416">MIFGALSGVMGCSPSSPEPLNVSEPSLALWKPPETNECKFSDKARATLSKLHFFSTGNDQELYWDGEMPVGSLHEGNLDIRGVRWFYAYPWCSGEDVTYNELPFLLRNSISPRSARTQINNRTTFSDELLPTDLNILSFDGYRVAFRTGKPSNAR</sequence>
<organism evidence="1 2">
    <name type="scientific">Novosphingobium aerophilum</name>
    <dbReference type="NCBI Taxonomy" id="2839843"/>
    <lineage>
        <taxon>Bacteria</taxon>
        <taxon>Pseudomonadati</taxon>
        <taxon>Pseudomonadota</taxon>
        <taxon>Alphaproteobacteria</taxon>
        <taxon>Sphingomonadales</taxon>
        <taxon>Sphingomonadaceae</taxon>
        <taxon>Novosphingobium</taxon>
    </lineage>
</organism>
<keyword evidence="2" id="KW-1185">Reference proteome</keyword>
<name>A0A7X1FBH6_9SPHN</name>
<dbReference type="AlphaFoldDB" id="A0A7X1FBH6"/>
<gene>
    <name evidence="1" type="ORF">H7F49_18530</name>
</gene>
<evidence type="ECO:0000313" key="2">
    <source>
        <dbReference type="Proteomes" id="UP000520156"/>
    </source>
</evidence>
<reference evidence="1 2" key="1">
    <citation type="submission" date="2020-08" db="EMBL/GenBank/DDBJ databases">
        <title>The genome sequence of Novosphingobium flavum 4Y4.</title>
        <authorList>
            <person name="Liu Y."/>
        </authorList>
    </citation>
    <scope>NUCLEOTIDE SEQUENCE [LARGE SCALE GENOMIC DNA]</scope>
    <source>
        <strain evidence="1 2">4Y4</strain>
    </source>
</reference>